<dbReference type="NCBIfam" id="NF040713">
    <property type="entry name" value="ZapE"/>
    <property type="match status" value="1"/>
</dbReference>
<dbReference type="Proteomes" id="UP000481153">
    <property type="component" value="Unassembled WGS sequence"/>
</dbReference>
<accession>A0A6G0X459</accession>
<dbReference type="InterPro" id="IPR005654">
    <property type="entry name" value="ATPase_AFG1-like"/>
</dbReference>
<dbReference type="PANTHER" id="PTHR12169:SF6">
    <property type="entry name" value="AFG1-LIKE ATPASE"/>
    <property type="match status" value="1"/>
</dbReference>
<dbReference type="GO" id="GO:0005739">
    <property type="term" value="C:mitochondrion"/>
    <property type="evidence" value="ECO:0007669"/>
    <property type="project" value="TreeGrafter"/>
</dbReference>
<dbReference type="AlphaFoldDB" id="A0A6G0X459"/>
<name>A0A6G0X459_9STRA</name>
<dbReference type="SUPFAM" id="SSF52540">
    <property type="entry name" value="P-loop containing nucleoside triphosphate hydrolases"/>
    <property type="match status" value="1"/>
</dbReference>
<gene>
    <name evidence="4" type="ORF">Ae201684_008818</name>
</gene>
<comment type="similarity">
    <text evidence="1">Belongs to the AFG1 ATPase family.</text>
</comment>
<dbReference type="Pfam" id="PF03969">
    <property type="entry name" value="AFG1_ATPase"/>
    <property type="match status" value="1"/>
</dbReference>
<dbReference type="EMBL" id="VJMJ01000111">
    <property type="protein sequence ID" value="KAF0734576.1"/>
    <property type="molecule type" value="Genomic_DNA"/>
</dbReference>
<dbReference type="VEuPathDB" id="FungiDB:AeMF1_000531"/>
<evidence type="ECO:0000313" key="5">
    <source>
        <dbReference type="Proteomes" id="UP000481153"/>
    </source>
</evidence>
<keyword evidence="2" id="KW-0547">Nucleotide-binding</keyword>
<dbReference type="GO" id="GO:0005524">
    <property type="term" value="F:ATP binding"/>
    <property type="evidence" value="ECO:0007669"/>
    <property type="project" value="UniProtKB-KW"/>
</dbReference>
<evidence type="ECO:0000256" key="2">
    <source>
        <dbReference type="ARBA" id="ARBA00022741"/>
    </source>
</evidence>
<evidence type="ECO:0000256" key="3">
    <source>
        <dbReference type="ARBA" id="ARBA00022840"/>
    </source>
</evidence>
<evidence type="ECO:0000256" key="1">
    <source>
        <dbReference type="ARBA" id="ARBA00010322"/>
    </source>
</evidence>
<dbReference type="GO" id="GO:0016887">
    <property type="term" value="F:ATP hydrolysis activity"/>
    <property type="evidence" value="ECO:0007669"/>
    <property type="project" value="InterPro"/>
</dbReference>
<reference evidence="4 5" key="1">
    <citation type="submission" date="2019-07" db="EMBL/GenBank/DDBJ databases">
        <title>Genomics analysis of Aphanomyces spp. identifies a new class of oomycete effector associated with host adaptation.</title>
        <authorList>
            <person name="Gaulin E."/>
        </authorList>
    </citation>
    <scope>NUCLEOTIDE SEQUENCE [LARGE SCALE GENOMIC DNA]</scope>
    <source>
        <strain evidence="4 5">ATCC 201684</strain>
    </source>
</reference>
<evidence type="ECO:0000313" key="4">
    <source>
        <dbReference type="EMBL" id="KAF0734576.1"/>
    </source>
</evidence>
<protein>
    <recommendedName>
        <fullName evidence="6">AAA+ ATPase domain-containing protein</fullName>
    </recommendedName>
</protein>
<evidence type="ECO:0008006" key="6">
    <source>
        <dbReference type="Google" id="ProtNLM"/>
    </source>
</evidence>
<keyword evidence="5" id="KW-1185">Reference proteome</keyword>
<sequence>MRGSGVLQLYKQLVSTKALRPDPAQQTVVTYLDKLQKRLMNYDLPTNMTGPTKIPRGLYVYGPVGTGKSMLMDLFYQNLDNKKRRVHFHEFLLDVHRRIHARKQVHLEEFGRSMHIELQPERDIIGIIAKEIAAESPVLCFDEFQVIDIADAMIMRKFFGVLFQQGTVMVATSNTHPQNLYPDGVNRDYFLPFLDLLQQHTRVLAIESSTDHRRHDKPLEETYLTPLSAKTRAHIDSIVQSLLAPGAKLQLKTIPVMMGRTLQVQSSGDVCVVDFNSLCNTDRGAADYKALSEHFRTVVLTDIPQLTLAMHNQARRFITLVDELYEHRVRLVCSAAVEPDELFAFDETATGVPVPVSLAEKQTQITEMTQNHIKPFTSWDAPVAMAFDPSNDDSVKNMSSLTDMLYACKRAVSRLHEMRTLKYRTS</sequence>
<comment type="caution">
    <text evidence="4">The sequence shown here is derived from an EMBL/GenBank/DDBJ whole genome shotgun (WGS) entry which is preliminary data.</text>
</comment>
<keyword evidence="3" id="KW-0067">ATP-binding</keyword>
<dbReference type="PANTHER" id="PTHR12169">
    <property type="entry name" value="ATPASE N2B"/>
    <property type="match status" value="1"/>
</dbReference>
<dbReference type="Gene3D" id="3.40.50.300">
    <property type="entry name" value="P-loop containing nucleotide triphosphate hydrolases"/>
    <property type="match status" value="1"/>
</dbReference>
<proteinExistence type="inferred from homology"/>
<dbReference type="InterPro" id="IPR027417">
    <property type="entry name" value="P-loop_NTPase"/>
</dbReference>
<organism evidence="4 5">
    <name type="scientific">Aphanomyces euteiches</name>
    <dbReference type="NCBI Taxonomy" id="100861"/>
    <lineage>
        <taxon>Eukaryota</taxon>
        <taxon>Sar</taxon>
        <taxon>Stramenopiles</taxon>
        <taxon>Oomycota</taxon>
        <taxon>Saprolegniomycetes</taxon>
        <taxon>Saprolegniales</taxon>
        <taxon>Verrucalvaceae</taxon>
        <taxon>Aphanomyces</taxon>
    </lineage>
</organism>